<evidence type="ECO:0000313" key="2">
    <source>
        <dbReference type="EMBL" id="KAG7442140.1"/>
    </source>
</evidence>
<feature type="compositionally biased region" description="Polar residues" evidence="1">
    <location>
        <begin position="19"/>
        <end position="42"/>
    </location>
</feature>
<keyword evidence="3" id="KW-1185">Reference proteome</keyword>
<dbReference type="Proteomes" id="UP000812287">
    <property type="component" value="Unassembled WGS sequence"/>
</dbReference>
<dbReference type="AlphaFoldDB" id="A0A9P7VKQ5"/>
<accession>A0A9P7VKQ5</accession>
<dbReference type="GeneID" id="66109434"/>
<evidence type="ECO:0000256" key="1">
    <source>
        <dbReference type="SAM" id="MobiDB-lite"/>
    </source>
</evidence>
<feature type="compositionally biased region" description="Basic residues" evidence="1">
    <location>
        <begin position="8"/>
        <end position="18"/>
    </location>
</feature>
<feature type="non-terminal residue" evidence="2">
    <location>
        <position position="1"/>
    </location>
</feature>
<name>A0A9P7VKQ5_9AGAR</name>
<feature type="region of interest" description="Disordered" evidence="1">
    <location>
        <begin position="1"/>
        <end position="59"/>
    </location>
</feature>
<gene>
    <name evidence="2" type="ORF">BT62DRAFT_936494</name>
</gene>
<dbReference type="RefSeq" id="XP_043035640.1">
    <property type="nucleotide sequence ID" value="XM_043187137.1"/>
</dbReference>
<dbReference type="EMBL" id="MU250554">
    <property type="protein sequence ID" value="KAG7442140.1"/>
    <property type="molecule type" value="Genomic_DNA"/>
</dbReference>
<evidence type="ECO:0000313" key="3">
    <source>
        <dbReference type="Proteomes" id="UP000812287"/>
    </source>
</evidence>
<proteinExistence type="predicted"/>
<protein>
    <submittedName>
        <fullName evidence="2">Uncharacterized protein</fullName>
    </submittedName>
</protein>
<organism evidence="2 3">
    <name type="scientific">Guyanagaster necrorhizus</name>
    <dbReference type="NCBI Taxonomy" id="856835"/>
    <lineage>
        <taxon>Eukaryota</taxon>
        <taxon>Fungi</taxon>
        <taxon>Dikarya</taxon>
        <taxon>Basidiomycota</taxon>
        <taxon>Agaricomycotina</taxon>
        <taxon>Agaricomycetes</taxon>
        <taxon>Agaricomycetidae</taxon>
        <taxon>Agaricales</taxon>
        <taxon>Marasmiineae</taxon>
        <taxon>Physalacriaceae</taxon>
        <taxon>Guyanagaster</taxon>
    </lineage>
</organism>
<reference evidence="2" key="1">
    <citation type="submission" date="2020-11" db="EMBL/GenBank/DDBJ databases">
        <title>Adaptations for nitrogen fixation in a non-lichenized fungal sporocarp promotes dispersal by wood-feeding termites.</title>
        <authorList>
            <consortium name="DOE Joint Genome Institute"/>
            <person name="Koch R.A."/>
            <person name="Yoon G."/>
            <person name="Arayal U."/>
            <person name="Lail K."/>
            <person name="Amirebrahimi M."/>
            <person name="Labutti K."/>
            <person name="Lipzen A."/>
            <person name="Riley R."/>
            <person name="Barry K."/>
            <person name="Henrissat B."/>
            <person name="Grigoriev I.V."/>
            <person name="Herr J.R."/>
            <person name="Aime M.C."/>
        </authorList>
    </citation>
    <scope>NUCLEOTIDE SEQUENCE</scope>
    <source>
        <strain evidence="2">MCA 3950</strain>
    </source>
</reference>
<comment type="caution">
    <text evidence="2">The sequence shown here is derived from an EMBL/GenBank/DDBJ whole genome shotgun (WGS) entry which is preliminary data.</text>
</comment>
<sequence length="59" mass="6512">VQSDGAHRPRTPNQHRKATSSPGYPTSLSRWARSSTQRTSSLHEGMQIEENAPGIQARV</sequence>